<dbReference type="Gene3D" id="3.60.21.10">
    <property type="match status" value="1"/>
</dbReference>
<dbReference type="KEGG" id="pmq:PM3016_1787"/>
<dbReference type="Proteomes" id="UP000007523">
    <property type="component" value="Chromosome"/>
</dbReference>
<accession>H6NH19</accession>
<evidence type="ECO:0000256" key="1">
    <source>
        <dbReference type="ARBA" id="ARBA00005662"/>
    </source>
</evidence>
<name>H6NH19_9BACL</name>
<dbReference type="HOGENOM" id="CLU_038823_0_0_9"/>
<dbReference type="SUPFAM" id="SSF56300">
    <property type="entry name" value="Metallo-dependent phosphatases"/>
    <property type="match status" value="1"/>
</dbReference>
<evidence type="ECO:0000259" key="2">
    <source>
        <dbReference type="SMART" id="SM00854"/>
    </source>
</evidence>
<dbReference type="Pfam" id="PF09587">
    <property type="entry name" value="PGA_cap"/>
    <property type="match status" value="1"/>
</dbReference>
<feature type="domain" description="Capsule synthesis protein CapA" evidence="2">
    <location>
        <begin position="6"/>
        <end position="254"/>
    </location>
</feature>
<dbReference type="InterPro" id="IPR019079">
    <property type="entry name" value="Capsule_synth_CapA"/>
</dbReference>
<dbReference type="EMBL" id="CP003235">
    <property type="protein sequence ID" value="AFC28697.1"/>
    <property type="molecule type" value="Genomic_DNA"/>
</dbReference>
<dbReference type="STRING" id="1116391.PM3016_1787"/>
<proteinExistence type="inferred from homology"/>
<comment type="similarity">
    <text evidence="1">Belongs to the CapA family.</text>
</comment>
<evidence type="ECO:0000313" key="3">
    <source>
        <dbReference type="EMBL" id="AFC28697.1"/>
    </source>
</evidence>
<dbReference type="SMART" id="SM00854">
    <property type="entry name" value="PGA_cap"/>
    <property type="match status" value="1"/>
</dbReference>
<gene>
    <name evidence="3" type="ORF">PM3016_1787</name>
</gene>
<dbReference type="InterPro" id="IPR052169">
    <property type="entry name" value="CW_Biosynth-Accessory"/>
</dbReference>
<dbReference type="PANTHER" id="PTHR33393">
    <property type="entry name" value="POLYGLUTAMINE SYNTHESIS ACCESSORY PROTEIN RV0574C-RELATED"/>
    <property type="match status" value="1"/>
</dbReference>
<reference evidence="3 4" key="1">
    <citation type="journal article" date="2012" name="J. Bacteriol.">
        <title>Complete Genome Sequence of Paenibacillus mucilaginosus 3016, a Bacterium Functional as Microbial Fertilizer.</title>
        <authorList>
            <person name="Ma M."/>
            <person name="Wang Z."/>
            <person name="Li L."/>
            <person name="Jiang X."/>
            <person name="Guan D."/>
            <person name="Cao F."/>
            <person name="Chen H."/>
            <person name="Wang X."/>
            <person name="Shen D."/>
            <person name="Du B."/>
            <person name="Li J."/>
        </authorList>
    </citation>
    <scope>NUCLEOTIDE SEQUENCE [LARGE SCALE GENOMIC DNA]</scope>
    <source>
        <strain evidence="3 4">3016</strain>
    </source>
</reference>
<protein>
    <recommendedName>
        <fullName evidence="2">Capsule synthesis protein CapA domain-containing protein</fullName>
    </recommendedName>
</protein>
<dbReference type="CDD" id="cd07381">
    <property type="entry name" value="MPP_CapA"/>
    <property type="match status" value="1"/>
</dbReference>
<evidence type="ECO:0000313" key="4">
    <source>
        <dbReference type="Proteomes" id="UP000007523"/>
    </source>
</evidence>
<dbReference type="PANTHER" id="PTHR33393:SF12">
    <property type="entry name" value="CAPSULE BIOSYNTHESIS PROTEIN CAPA"/>
    <property type="match status" value="1"/>
</dbReference>
<sequence length="345" mass="38371">MPAELTIAAVGDILISQRIIASASVPGRIRKNFAPLLRHVAPILRRADLTIGNLEIPLAGPEERYTRKSAATGFFTFNAPDELAADLKEAGFDLLVTANNHCLDRGLEGLQRTLDVLDEAGLSHTGTYRTPEEAERPWIGEIRGIRVGVLAYSKSTNKIPIPKGSEWCVSLLDESRMVQEIRALRLLTDVLVVCPHWGREYTHEPVNIQKRLMRRLLSAGADLVLGSHPHVIQPALRTPKQAALYSLGNFISPTLMKRPATRSGLIFVARIVKEDDGTVWIRSADYVPTWTRRMGRGAAMRYEVIPSAPVGLAAGRRFGLSRREEREFAGVVRHTMKVLRTPVRR</sequence>
<dbReference type="AlphaFoldDB" id="H6NH19"/>
<organism evidence="3 4">
    <name type="scientific">Paenibacillus mucilaginosus 3016</name>
    <dbReference type="NCBI Taxonomy" id="1116391"/>
    <lineage>
        <taxon>Bacteria</taxon>
        <taxon>Bacillati</taxon>
        <taxon>Bacillota</taxon>
        <taxon>Bacilli</taxon>
        <taxon>Bacillales</taxon>
        <taxon>Paenibacillaceae</taxon>
        <taxon>Paenibacillus</taxon>
    </lineage>
</organism>
<dbReference type="InterPro" id="IPR029052">
    <property type="entry name" value="Metallo-depent_PP-like"/>
</dbReference>
<keyword evidence="4" id="KW-1185">Reference proteome</keyword>
<dbReference type="RefSeq" id="WP_014369221.1">
    <property type="nucleotide sequence ID" value="NC_016935.1"/>
</dbReference>